<dbReference type="STRING" id="670386.D3BDH2"/>
<evidence type="ECO:0000313" key="9">
    <source>
        <dbReference type="Proteomes" id="UP000001396"/>
    </source>
</evidence>
<comment type="similarity">
    <text evidence="2">Belongs to the TFB1 family.</text>
</comment>
<dbReference type="Pfam" id="PF08567">
    <property type="entry name" value="PH_TFIIH"/>
    <property type="match status" value="1"/>
</dbReference>
<dbReference type="GO" id="GO:0006351">
    <property type="term" value="P:DNA-templated transcription"/>
    <property type="evidence" value="ECO:0007669"/>
    <property type="project" value="InterPro"/>
</dbReference>
<evidence type="ECO:0000256" key="4">
    <source>
        <dbReference type="ARBA" id="ARBA00023015"/>
    </source>
</evidence>
<dbReference type="SMART" id="SM00751">
    <property type="entry name" value="BSD"/>
    <property type="match status" value="1"/>
</dbReference>
<evidence type="ECO:0000313" key="8">
    <source>
        <dbReference type="EMBL" id="EFA80616.1"/>
    </source>
</evidence>
<accession>D3BDH2</accession>
<keyword evidence="4" id="KW-0805">Transcription regulation</keyword>
<dbReference type="EMBL" id="ADBJ01000029">
    <property type="protein sequence ID" value="EFA80616.1"/>
    <property type="molecule type" value="Genomic_DNA"/>
</dbReference>
<dbReference type="AlphaFoldDB" id="D3BDH2"/>
<dbReference type="PANTHER" id="PTHR12856">
    <property type="entry name" value="TRANSCRIPTION INITIATION FACTOR IIH-RELATED"/>
    <property type="match status" value="1"/>
</dbReference>
<dbReference type="OMA" id="VCTCELL"/>
<protein>
    <submittedName>
        <fullName evidence="8">General transcription factor IIH component</fullName>
    </submittedName>
</protein>
<dbReference type="Proteomes" id="UP000001396">
    <property type="component" value="Unassembled WGS sequence"/>
</dbReference>
<name>D3BDH2_HETP5</name>
<evidence type="ECO:0000256" key="2">
    <source>
        <dbReference type="ARBA" id="ARBA00009448"/>
    </source>
</evidence>
<dbReference type="SUPFAM" id="SSF50729">
    <property type="entry name" value="PH domain-like"/>
    <property type="match status" value="1"/>
</dbReference>
<dbReference type="CDD" id="cd13229">
    <property type="entry name" value="PH_TFIIH"/>
    <property type="match status" value="1"/>
</dbReference>
<dbReference type="InterPro" id="IPR005607">
    <property type="entry name" value="BSD_dom"/>
</dbReference>
<comment type="caution">
    <text evidence="8">The sequence shown here is derived from an EMBL/GenBank/DDBJ whole genome shotgun (WGS) entry which is preliminary data.</text>
</comment>
<evidence type="ECO:0000256" key="5">
    <source>
        <dbReference type="ARBA" id="ARBA00023163"/>
    </source>
</evidence>
<evidence type="ECO:0000256" key="6">
    <source>
        <dbReference type="ARBA" id="ARBA00023242"/>
    </source>
</evidence>
<evidence type="ECO:0000259" key="7">
    <source>
        <dbReference type="PROSITE" id="PS50858"/>
    </source>
</evidence>
<keyword evidence="5" id="KW-0804">Transcription</keyword>
<dbReference type="GO" id="GO:0000439">
    <property type="term" value="C:transcription factor TFIIH core complex"/>
    <property type="evidence" value="ECO:0007669"/>
    <property type="project" value="InterPro"/>
</dbReference>
<dbReference type="InParanoid" id="D3BDH2"/>
<keyword evidence="6" id="KW-0539">Nucleus</keyword>
<dbReference type="GO" id="GO:0006289">
    <property type="term" value="P:nucleotide-excision repair"/>
    <property type="evidence" value="ECO:0007669"/>
    <property type="project" value="InterPro"/>
</dbReference>
<dbReference type="GeneID" id="31362037"/>
<dbReference type="InterPro" id="IPR027079">
    <property type="entry name" value="Tfb1/GTF2H1"/>
</dbReference>
<dbReference type="Gene3D" id="2.30.29.30">
    <property type="entry name" value="Pleckstrin-homology domain (PH domain)/Phosphotyrosine-binding domain (PTB)"/>
    <property type="match status" value="1"/>
</dbReference>
<keyword evidence="3" id="KW-0677">Repeat</keyword>
<dbReference type="Gene3D" id="6.10.140.1200">
    <property type="match status" value="1"/>
</dbReference>
<organism evidence="8 9">
    <name type="scientific">Heterostelium pallidum (strain ATCC 26659 / Pp 5 / PN500)</name>
    <name type="common">Cellular slime mold</name>
    <name type="synonym">Polysphondylium pallidum</name>
    <dbReference type="NCBI Taxonomy" id="670386"/>
    <lineage>
        <taxon>Eukaryota</taxon>
        <taxon>Amoebozoa</taxon>
        <taxon>Evosea</taxon>
        <taxon>Eumycetozoa</taxon>
        <taxon>Dictyostelia</taxon>
        <taxon>Acytosteliales</taxon>
        <taxon>Acytosteliaceae</taxon>
        <taxon>Heterostelium</taxon>
    </lineage>
</organism>
<proteinExistence type="inferred from homology"/>
<keyword evidence="9" id="KW-1185">Reference proteome</keyword>
<evidence type="ECO:0000256" key="1">
    <source>
        <dbReference type="ARBA" id="ARBA00004123"/>
    </source>
</evidence>
<sequence length="593" mass="68008">MDKFKKEPGEIVQLRAETKFAKEAGTLYCTNMRLVWVQSGKIEPSLHFHFSEIKTQFVSTSTSAKALLRLSVKDEKDSNATQDFLFEFSHMSNARQDLNKFKERIGQVVKPPPVSPNSPVAKSASAVAKPVAKPQVPVAPPKPATPKTFRNGTVTEEEVKQRVQLLSSNMELKQLFDSLVGAGIISENDFWESRKMMLKNDGMRPDRQHVGMPSIILSDVRPTSESINAVRYRLTPSIINQIFIQHPSVERAYKDNVPGKLSEQEFWKKYVHSKYFYRDRNIHNPPPTDDLFSRYDTNDDSEIKLLKKKLMDINPLVDLSSEGDEDNLSSGYGVLLDANLNPEKLKNALPLLRKFNRHSSLVLGSKDFINATDTVSAKDKDRYSTEQIEKILKSNKRVLQEHAVMTDLEDQVPLDFPKLKIQDQKRYFEGHSQNIQREEDKQIFIGFFQDEFTNWKCDFKNTTKTNNGVLDEIASISSSRNDKTQGEYQLNQNQFKQDLLSSFRKTNELLRHFWASSYTPGIGRPPTAFQKKKNREMGTHIDNMYSELENWKNTLTKDGKINQASLINSIMQSLHKAIEKRQEINDHEIIGTD</sequence>
<dbReference type="SUPFAM" id="SSF140383">
    <property type="entry name" value="BSD domain-like"/>
    <property type="match status" value="1"/>
</dbReference>
<comment type="subcellular location">
    <subcellularLocation>
        <location evidence="1">Nucleus</location>
    </subcellularLocation>
</comment>
<dbReference type="FunCoup" id="D3BDH2">
    <property type="interactions" value="397"/>
</dbReference>
<dbReference type="RefSeq" id="XP_020432736.1">
    <property type="nucleotide sequence ID" value="XM_020577409.1"/>
</dbReference>
<dbReference type="InterPro" id="IPR013876">
    <property type="entry name" value="TFIIH_BTF_p62_N"/>
</dbReference>
<dbReference type="InterPro" id="IPR011993">
    <property type="entry name" value="PH-like_dom_sf"/>
</dbReference>
<evidence type="ECO:0000256" key="3">
    <source>
        <dbReference type="ARBA" id="ARBA00022737"/>
    </source>
</evidence>
<gene>
    <name evidence="8" type="primary">gtf2h1</name>
    <name evidence="8" type="ORF">PPL_06555</name>
</gene>
<dbReference type="PROSITE" id="PS50858">
    <property type="entry name" value="BSD"/>
    <property type="match status" value="1"/>
</dbReference>
<dbReference type="InterPro" id="IPR035925">
    <property type="entry name" value="BSD_dom_sf"/>
</dbReference>
<dbReference type="Pfam" id="PF03909">
    <property type="entry name" value="BSD"/>
    <property type="match status" value="1"/>
</dbReference>
<feature type="domain" description="BSD" evidence="7">
    <location>
        <begin position="226"/>
        <end position="278"/>
    </location>
</feature>
<reference evidence="8 9" key="1">
    <citation type="journal article" date="2011" name="Genome Res.">
        <title>Phylogeny-wide analysis of social amoeba genomes highlights ancient origins for complex intercellular communication.</title>
        <authorList>
            <person name="Heidel A.J."/>
            <person name="Lawal H.M."/>
            <person name="Felder M."/>
            <person name="Schilde C."/>
            <person name="Helps N.R."/>
            <person name="Tunggal B."/>
            <person name="Rivero F."/>
            <person name="John U."/>
            <person name="Schleicher M."/>
            <person name="Eichinger L."/>
            <person name="Platzer M."/>
            <person name="Noegel A.A."/>
            <person name="Schaap P."/>
            <person name="Gloeckner G."/>
        </authorList>
    </citation>
    <scope>NUCLEOTIDE SEQUENCE [LARGE SCALE GENOMIC DNA]</scope>
    <source>
        <strain evidence="9">ATCC 26659 / Pp 5 / PN500</strain>
    </source>
</reference>